<evidence type="ECO:0000256" key="2">
    <source>
        <dbReference type="ARBA" id="ARBA00022475"/>
    </source>
</evidence>
<dbReference type="Proteomes" id="UP001322664">
    <property type="component" value="Chromosome"/>
</dbReference>
<evidence type="ECO:0000256" key="1">
    <source>
        <dbReference type="ARBA" id="ARBA00004651"/>
    </source>
</evidence>
<dbReference type="PANTHER" id="PTHR28259">
    <property type="entry name" value="FLUORIDE EXPORT PROTEIN 1-RELATED"/>
    <property type="match status" value="1"/>
</dbReference>
<evidence type="ECO:0000256" key="7">
    <source>
        <dbReference type="ARBA" id="ARBA00035120"/>
    </source>
</evidence>
<feature type="transmembrane region" description="Helical" evidence="10">
    <location>
        <begin position="92"/>
        <end position="113"/>
    </location>
</feature>
<dbReference type="EMBL" id="CP137624">
    <property type="protein sequence ID" value="WPK11250.1"/>
    <property type="molecule type" value="Genomic_DNA"/>
</dbReference>
<keyword evidence="4 10" id="KW-1133">Transmembrane helix</keyword>
<keyword evidence="10" id="KW-0479">Metal-binding</keyword>
<evidence type="ECO:0000256" key="5">
    <source>
        <dbReference type="ARBA" id="ARBA00023136"/>
    </source>
</evidence>
<dbReference type="Pfam" id="PF02537">
    <property type="entry name" value="CRCB"/>
    <property type="match status" value="1"/>
</dbReference>
<keyword evidence="10" id="KW-0915">Sodium</keyword>
<dbReference type="InterPro" id="IPR003691">
    <property type="entry name" value="FluC"/>
</dbReference>
<keyword evidence="3 10" id="KW-0812">Transmembrane</keyword>
<evidence type="ECO:0000256" key="6">
    <source>
        <dbReference type="ARBA" id="ARBA00023303"/>
    </source>
</evidence>
<comment type="function">
    <text evidence="9 10">Fluoride-specific ion channel. Important for reducing fluoride concentration in the cell, thus reducing its toxicity.</text>
</comment>
<feature type="binding site" evidence="10">
    <location>
        <position position="70"/>
    </location>
    <ligand>
        <name>Na(+)</name>
        <dbReference type="ChEBI" id="CHEBI:29101"/>
        <note>structural</note>
    </ligand>
</feature>
<accession>A0ABZ0RSY2</accession>
<comment type="similarity">
    <text evidence="7 10">Belongs to the fluoride channel Fluc/FEX (TC 1.A.43) family.</text>
</comment>
<evidence type="ECO:0000256" key="3">
    <source>
        <dbReference type="ARBA" id="ARBA00022692"/>
    </source>
</evidence>
<feature type="transmembrane region" description="Helical" evidence="10">
    <location>
        <begin position="27"/>
        <end position="46"/>
    </location>
</feature>
<keyword evidence="2 10" id="KW-1003">Cell membrane</keyword>
<keyword evidence="5 10" id="KW-0472">Membrane</keyword>
<keyword evidence="10" id="KW-0406">Ion transport</keyword>
<comment type="activity regulation">
    <text evidence="10">Na(+) is not transported, but it plays an essential structural role and its presence is essential for fluoride channel function.</text>
</comment>
<evidence type="ECO:0000313" key="11">
    <source>
        <dbReference type="EMBL" id="WPK11250.1"/>
    </source>
</evidence>
<reference evidence="11 12" key="1">
    <citation type="submission" date="2023-09" db="EMBL/GenBank/DDBJ databases">
        <authorList>
            <person name="Page C.A."/>
            <person name="Perez-Diaz I.M."/>
        </authorList>
    </citation>
    <scope>NUCLEOTIDE SEQUENCE [LARGE SCALE GENOMIC DNA]</scope>
    <source>
        <strain evidence="11 12">Ll15</strain>
    </source>
</reference>
<gene>
    <name evidence="10" type="primary">fluC</name>
    <name evidence="10" type="synonym">crcB</name>
    <name evidence="11" type="ORF">R6U77_15350</name>
</gene>
<evidence type="ECO:0000256" key="4">
    <source>
        <dbReference type="ARBA" id="ARBA00022989"/>
    </source>
</evidence>
<protein>
    <recommendedName>
        <fullName evidence="10">Fluoride-specific ion channel FluC</fullName>
    </recommendedName>
</protein>
<dbReference type="RefSeq" id="WP_319836311.1">
    <property type="nucleotide sequence ID" value="NZ_CP137624.1"/>
</dbReference>
<sequence length="122" mass="12935">MQYLFVGLAGALGASLRYALGFLYIGMFPMITLLINLIGSLLFGWLTSFLPRVPKVSANLATAMTTGFLGAFTTFSTFSVDNVTLWRDGHMLVAASYIMVSLVGGFICALVGLRLGAKGASV</sequence>
<dbReference type="PANTHER" id="PTHR28259:SF1">
    <property type="entry name" value="FLUORIDE EXPORT PROTEIN 1-RELATED"/>
    <property type="match status" value="1"/>
</dbReference>
<evidence type="ECO:0000256" key="10">
    <source>
        <dbReference type="HAMAP-Rule" id="MF_00454"/>
    </source>
</evidence>
<proteinExistence type="inferred from homology"/>
<keyword evidence="6 10" id="KW-0407">Ion channel</keyword>
<evidence type="ECO:0000256" key="8">
    <source>
        <dbReference type="ARBA" id="ARBA00035585"/>
    </source>
</evidence>
<keyword evidence="12" id="KW-1185">Reference proteome</keyword>
<evidence type="ECO:0000256" key="9">
    <source>
        <dbReference type="ARBA" id="ARBA00049940"/>
    </source>
</evidence>
<name>A0ABZ0RSY2_9BACI</name>
<feature type="transmembrane region" description="Helical" evidence="10">
    <location>
        <begin position="58"/>
        <end position="80"/>
    </location>
</feature>
<feature type="binding site" evidence="10">
    <location>
        <position position="73"/>
    </location>
    <ligand>
        <name>Na(+)</name>
        <dbReference type="ChEBI" id="CHEBI:29101"/>
        <note>structural</note>
    </ligand>
</feature>
<evidence type="ECO:0000313" key="12">
    <source>
        <dbReference type="Proteomes" id="UP001322664"/>
    </source>
</evidence>
<comment type="catalytic activity">
    <reaction evidence="8">
        <text>fluoride(in) = fluoride(out)</text>
        <dbReference type="Rhea" id="RHEA:76159"/>
        <dbReference type="ChEBI" id="CHEBI:17051"/>
    </reaction>
    <physiologicalReaction direction="left-to-right" evidence="8">
        <dbReference type="Rhea" id="RHEA:76160"/>
    </physiologicalReaction>
</comment>
<comment type="subcellular location">
    <subcellularLocation>
        <location evidence="1 10">Cell membrane</location>
        <topology evidence="1 10">Multi-pass membrane protein</topology>
    </subcellularLocation>
</comment>
<keyword evidence="10" id="KW-0813">Transport</keyword>
<dbReference type="HAMAP" id="MF_00454">
    <property type="entry name" value="FluC"/>
    <property type="match status" value="1"/>
</dbReference>
<organism evidence="11 12">
    <name type="scientific">Lysinibacillus louembei</name>
    <dbReference type="NCBI Taxonomy" id="1470088"/>
    <lineage>
        <taxon>Bacteria</taxon>
        <taxon>Bacillati</taxon>
        <taxon>Bacillota</taxon>
        <taxon>Bacilli</taxon>
        <taxon>Bacillales</taxon>
        <taxon>Bacillaceae</taxon>
        <taxon>Lysinibacillus</taxon>
    </lineage>
</organism>